<dbReference type="PROSITE" id="PS51459">
    <property type="entry name" value="FIDO"/>
    <property type="match status" value="1"/>
</dbReference>
<dbReference type="GO" id="GO:0005524">
    <property type="term" value="F:ATP binding"/>
    <property type="evidence" value="ECO:0007669"/>
    <property type="project" value="UniProtKB-KW"/>
</dbReference>
<protein>
    <recommendedName>
        <fullName evidence="5">Fido domain-containing protein</fullName>
    </recommendedName>
</protein>
<dbReference type="Pfam" id="PF02661">
    <property type="entry name" value="Fic"/>
    <property type="match status" value="1"/>
</dbReference>
<dbReference type="Gene3D" id="1.10.3290.10">
    <property type="entry name" value="Fido-like domain"/>
    <property type="match status" value="1"/>
</dbReference>
<feature type="domain" description="Fido" evidence="5">
    <location>
        <begin position="257"/>
        <end position="403"/>
    </location>
</feature>
<feature type="coiled-coil region" evidence="4">
    <location>
        <begin position="297"/>
        <end position="324"/>
    </location>
</feature>
<dbReference type="Proteomes" id="UP000176855">
    <property type="component" value="Unassembled WGS sequence"/>
</dbReference>
<name>A0A1G2HN85_9BACT</name>
<reference evidence="6 7" key="1">
    <citation type="journal article" date="2016" name="Nat. Commun.">
        <title>Thousands of microbial genomes shed light on interconnected biogeochemical processes in an aquifer system.</title>
        <authorList>
            <person name="Anantharaman K."/>
            <person name="Brown C.T."/>
            <person name="Hug L.A."/>
            <person name="Sharon I."/>
            <person name="Castelle C.J."/>
            <person name="Probst A.J."/>
            <person name="Thomas B.C."/>
            <person name="Singh A."/>
            <person name="Wilkins M.J."/>
            <person name="Karaoz U."/>
            <person name="Brodie E.L."/>
            <person name="Williams K.H."/>
            <person name="Hubbard S.S."/>
            <person name="Banfield J.F."/>
        </authorList>
    </citation>
    <scope>NUCLEOTIDE SEQUENCE [LARGE SCALE GENOMIC DNA]</scope>
</reference>
<dbReference type="InterPro" id="IPR003812">
    <property type="entry name" value="Fido"/>
</dbReference>
<comment type="caution">
    <text evidence="6">The sequence shown here is derived from an EMBL/GenBank/DDBJ whole genome shotgun (WGS) entry which is preliminary data.</text>
</comment>
<dbReference type="SUPFAM" id="SSF140931">
    <property type="entry name" value="Fic-like"/>
    <property type="match status" value="1"/>
</dbReference>
<accession>A0A1G2HN85</accession>
<organism evidence="6 7">
    <name type="scientific">Candidatus Staskawiczbacteria bacterium RIFCSPHIGHO2_01_FULL_39_25</name>
    <dbReference type="NCBI Taxonomy" id="1802202"/>
    <lineage>
        <taxon>Bacteria</taxon>
        <taxon>Candidatus Staskawicziibacteriota</taxon>
    </lineage>
</organism>
<feature type="site" description="Important for autoinhibition of adenylyltransferase activity" evidence="3">
    <location>
        <position position="207"/>
    </location>
</feature>
<dbReference type="STRING" id="1802202.A2730_01585"/>
<evidence type="ECO:0000256" key="1">
    <source>
        <dbReference type="PIRSR" id="PIRSR640198-1"/>
    </source>
</evidence>
<dbReference type="AlphaFoldDB" id="A0A1G2HN85"/>
<proteinExistence type="predicted"/>
<keyword evidence="2" id="KW-0547">Nucleotide-binding</keyword>
<evidence type="ECO:0000313" key="7">
    <source>
        <dbReference type="Proteomes" id="UP000176855"/>
    </source>
</evidence>
<evidence type="ECO:0000256" key="4">
    <source>
        <dbReference type="SAM" id="Coils"/>
    </source>
</evidence>
<evidence type="ECO:0000313" key="6">
    <source>
        <dbReference type="EMBL" id="OGZ63994.1"/>
    </source>
</evidence>
<dbReference type="PANTHER" id="PTHR13504:SF38">
    <property type="entry name" value="FIDO DOMAIN-CONTAINING PROTEIN"/>
    <property type="match status" value="1"/>
</dbReference>
<dbReference type="InterPro" id="IPR040198">
    <property type="entry name" value="Fido_containing"/>
</dbReference>
<evidence type="ECO:0000259" key="5">
    <source>
        <dbReference type="PROSITE" id="PS51459"/>
    </source>
</evidence>
<feature type="active site" evidence="1">
    <location>
        <position position="339"/>
    </location>
</feature>
<dbReference type="EMBL" id="MHOO01000010">
    <property type="protein sequence ID" value="OGZ63994.1"/>
    <property type="molecule type" value="Genomic_DNA"/>
</dbReference>
<dbReference type="InterPro" id="IPR036597">
    <property type="entry name" value="Fido-like_dom_sf"/>
</dbReference>
<keyword evidence="4" id="KW-0175">Coiled coil</keyword>
<gene>
    <name evidence="6" type="ORF">A2730_01585</name>
</gene>
<sequence>MVTKYDIFEFAYTTRNPIKPIEVAKNFNKSKSEYDNIYRMLTQLVHDDLLKKTDDGFQVRKTDNADVLYQIIFHCLKSGINYNQLLNPQLVKFLSSALQKKEITSQNAKLNPLTLRKYTDILYKNGLLLLISEKPLRAKIFSNILLRNILVYFGKSVHIPEDTTNYFEEIEKELVRFRKLKRENETTYMQIIDDFEISFIHHSLSLEGNPITLNETKRILVDKIIPANLKIKDIDEVKNYQQSLVQMLKDSHEKKPLTLQTILNYHHRAMQHLDIAGRIRTVEVHISGNPSFGTTKAAHIEKELAELLQKYNEFIRKRKTLKEILYFAVYFHNQFQHIHPFEDGNSRTTRLITFHLLQSKDIPIFDIPYGLLDEYLGYTKGARTREDQKLLSNLQKVILYNLKKINERLK</sequence>
<dbReference type="PANTHER" id="PTHR13504">
    <property type="entry name" value="FIDO DOMAIN-CONTAINING PROTEIN DDB_G0283145"/>
    <property type="match status" value="1"/>
</dbReference>
<evidence type="ECO:0000256" key="3">
    <source>
        <dbReference type="PIRSR" id="PIRSR640198-3"/>
    </source>
</evidence>
<keyword evidence="2" id="KW-0067">ATP-binding</keyword>
<evidence type="ECO:0000256" key="2">
    <source>
        <dbReference type="PIRSR" id="PIRSR640198-2"/>
    </source>
</evidence>
<feature type="binding site" evidence="2">
    <location>
        <begin position="343"/>
        <end position="350"/>
    </location>
    <ligand>
        <name>ATP</name>
        <dbReference type="ChEBI" id="CHEBI:30616"/>
    </ligand>
</feature>